<evidence type="ECO:0000313" key="2">
    <source>
        <dbReference type="Proteomes" id="UP001064489"/>
    </source>
</evidence>
<dbReference type="EMBL" id="JAJSOW010000001">
    <property type="protein sequence ID" value="KAI9200105.1"/>
    <property type="molecule type" value="Genomic_DNA"/>
</dbReference>
<dbReference type="Gene3D" id="3.40.630.10">
    <property type="entry name" value="Zn peptidases"/>
    <property type="match status" value="1"/>
</dbReference>
<keyword evidence="2" id="KW-1185">Reference proteome</keyword>
<reference evidence="1" key="2">
    <citation type="submission" date="2023-02" db="EMBL/GenBank/DDBJ databases">
        <authorList>
            <person name="Swenson N.G."/>
            <person name="Wegrzyn J.L."/>
            <person name="Mcevoy S.L."/>
        </authorList>
    </citation>
    <scope>NUCLEOTIDE SEQUENCE</scope>
    <source>
        <strain evidence="1">91603</strain>
        <tissue evidence="1">Leaf</tissue>
    </source>
</reference>
<dbReference type="Proteomes" id="UP001064489">
    <property type="component" value="Chromosome 9"/>
</dbReference>
<sequence>MNPDGFALKRCGNANNIDLNRDFPDQVNAGRAFADYHRLLAPGQRYEGMATMPGYKSKSMVIWLEEGAITVDFILDPDVTPKENLLRNICDCDYYGSKSKVAVLDYFWGFHFEICCLDSYLSIPLLFVQEETEIQPFKAKTVTKKVSYSITSFTIA</sequence>
<protein>
    <submittedName>
        <fullName evidence="1">Uncharacterized protein</fullName>
    </submittedName>
</protein>
<gene>
    <name evidence="1" type="ORF">LWI28_002834</name>
</gene>
<organism evidence="1 2">
    <name type="scientific">Acer negundo</name>
    <name type="common">Box elder</name>
    <dbReference type="NCBI Taxonomy" id="4023"/>
    <lineage>
        <taxon>Eukaryota</taxon>
        <taxon>Viridiplantae</taxon>
        <taxon>Streptophyta</taxon>
        <taxon>Embryophyta</taxon>
        <taxon>Tracheophyta</taxon>
        <taxon>Spermatophyta</taxon>
        <taxon>Magnoliopsida</taxon>
        <taxon>eudicotyledons</taxon>
        <taxon>Gunneridae</taxon>
        <taxon>Pentapetalae</taxon>
        <taxon>rosids</taxon>
        <taxon>malvids</taxon>
        <taxon>Sapindales</taxon>
        <taxon>Sapindaceae</taxon>
        <taxon>Hippocastanoideae</taxon>
        <taxon>Acereae</taxon>
        <taxon>Acer</taxon>
    </lineage>
</organism>
<dbReference type="AlphaFoldDB" id="A0AAD5JI13"/>
<name>A0AAD5JI13_ACENE</name>
<proteinExistence type="predicted"/>
<accession>A0AAD5JI13</accession>
<dbReference type="SUPFAM" id="SSF53187">
    <property type="entry name" value="Zn-dependent exopeptidases"/>
    <property type="match status" value="1"/>
</dbReference>
<comment type="caution">
    <text evidence="1">The sequence shown here is derived from an EMBL/GenBank/DDBJ whole genome shotgun (WGS) entry which is preliminary data.</text>
</comment>
<evidence type="ECO:0000313" key="1">
    <source>
        <dbReference type="EMBL" id="KAI9200105.1"/>
    </source>
</evidence>
<reference evidence="1" key="1">
    <citation type="journal article" date="2022" name="Plant J.">
        <title>Strategies of tolerance reflected in two North American maple genomes.</title>
        <authorList>
            <person name="McEvoy S.L."/>
            <person name="Sezen U.U."/>
            <person name="Trouern-Trend A."/>
            <person name="McMahon S.M."/>
            <person name="Schaberg P.G."/>
            <person name="Yang J."/>
            <person name="Wegrzyn J.L."/>
            <person name="Swenson N.G."/>
        </authorList>
    </citation>
    <scope>NUCLEOTIDE SEQUENCE</scope>
    <source>
        <strain evidence="1">91603</strain>
    </source>
</reference>